<reference evidence="2 3" key="1">
    <citation type="submission" date="2016-10" db="EMBL/GenBank/DDBJ databases">
        <authorList>
            <person name="de Groot N.N."/>
        </authorList>
    </citation>
    <scope>NUCLEOTIDE SEQUENCE [LARGE SCALE GENOMIC DNA]</scope>
    <source>
        <strain evidence="2 3">DSM 797</strain>
    </source>
</reference>
<dbReference type="Gene3D" id="1.10.260.40">
    <property type="entry name" value="lambda repressor-like DNA-binding domains"/>
    <property type="match status" value="1"/>
</dbReference>
<protein>
    <submittedName>
        <fullName evidence="2">Helix-turn-helix</fullName>
    </submittedName>
</protein>
<gene>
    <name evidence="2" type="ORF">SAMN04515677_11056</name>
</gene>
<dbReference type="RefSeq" id="WP_092727380.1">
    <property type="nucleotide sequence ID" value="NZ_FNGW01000010.1"/>
</dbReference>
<dbReference type="AlphaFoldDB" id="A0A1G9SQ49"/>
<feature type="domain" description="HTH cro/C1-type" evidence="1">
    <location>
        <begin position="24"/>
        <end position="55"/>
    </location>
</feature>
<dbReference type="Pfam" id="PF01381">
    <property type="entry name" value="HTH_3"/>
    <property type="match status" value="1"/>
</dbReference>
<organism evidence="2 3">
    <name type="scientific">Romboutsia lituseburensis DSM 797</name>
    <dbReference type="NCBI Taxonomy" id="1121325"/>
    <lineage>
        <taxon>Bacteria</taxon>
        <taxon>Bacillati</taxon>
        <taxon>Bacillota</taxon>
        <taxon>Clostridia</taxon>
        <taxon>Peptostreptococcales</taxon>
        <taxon>Peptostreptococcaceae</taxon>
        <taxon>Romboutsia</taxon>
    </lineage>
</organism>
<sequence length="507" mass="59130">MKSIVFGQLLEKLLYLSNQKKSTLARELGYDVSYISKWINAKNLPTQKNISIICKTTAEFIVKSLTPTSKQELIDYFEIDIDVSDKDVLTQYIERSLRESYLTTAGKGSLNVYKSTRSEDSYNSIMHINPRLRKQYLNKDFGIFATKSNKFDLIISANLYKLNNDEKMAIADMKEGLNKLSKDSDIRVRFLMGFEGSHEDIVFNTILIINMMTVYPNMKFEIYNCDVDSNAILAVIKDRIFHSAIFAKDRRCLFTSMSKEKHIIDEMYYSLEDILKNQGKLIAERKSPIDLIKDKIYIQYIMGQDLRWLIGSMNEFFMPYDLFMEVGASIFGDDPKILNELNQINIFLQNVTYISKIKVLMYESELKRYISTGELKFFNIPIKLTLEQRERHIKYIQDIVEKSENVEIKLVDGSFVEDFKNTADPSLYLSKNIKLAKTHPLNNINDYIIIKDNEFKNLCDELFKVLWNDREDVVISDKEEIVERISKTLAYARIINGTFNPNESYKI</sequence>
<dbReference type="PROSITE" id="PS50943">
    <property type="entry name" value="HTH_CROC1"/>
    <property type="match status" value="1"/>
</dbReference>
<dbReference type="CDD" id="cd00093">
    <property type="entry name" value="HTH_XRE"/>
    <property type="match status" value="1"/>
</dbReference>
<dbReference type="GO" id="GO:0003677">
    <property type="term" value="F:DNA binding"/>
    <property type="evidence" value="ECO:0007669"/>
    <property type="project" value="InterPro"/>
</dbReference>
<dbReference type="Proteomes" id="UP000199068">
    <property type="component" value="Unassembled WGS sequence"/>
</dbReference>
<proteinExistence type="predicted"/>
<dbReference type="InterPro" id="IPR001387">
    <property type="entry name" value="Cro/C1-type_HTH"/>
</dbReference>
<evidence type="ECO:0000313" key="2">
    <source>
        <dbReference type="EMBL" id="SDM37576.1"/>
    </source>
</evidence>
<accession>A0A1G9SQ49</accession>
<name>A0A1G9SQ49_9FIRM</name>
<evidence type="ECO:0000313" key="3">
    <source>
        <dbReference type="Proteomes" id="UP000199068"/>
    </source>
</evidence>
<keyword evidence="3" id="KW-1185">Reference proteome</keyword>
<dbReference type="EMBL" id="FNGW01000010">
    <property type="protein sequence ID" value="SDM37576.1"/>
    <property type="molecule type" value="Genomic_DNA"/>
</dbReference>
<dbReference type="InterPro" id="IPR010982">
    <property type="entry name" value="Lambda_DNA-bd_dom_sf"/>
</dbReference>
<evidence type="ECO:0000259" key="1">
    <source>
        <dbReference type="PROSITE" id="PS50943"/>
    </source>
</evidence>